<sequence>MKVARGLPGAEELRTQRRVLAEIASHPGLDEKWRELLPRILAFDERTDAAVSVESYRPGIDLAEVLAHYPNRVEELTATALRAIAPLHQATARFIVVDNACLFRQCVFEPVSDLTHICRRLDPHLVPQLDRLETMLGRALVGRRMPVSWTHGDYTPGNIRVAGMEGPVNSIVGWGGAQWDRPALIDEYLMILTASCQVERANLGAVVSERLRAGGLAESERNALRAACGQSGIDVGDRERVGERLAVLLAWLHHAAAFWRKRATQPNDQIWWRTNVTPVLETVAAWRGFDVSSGRPGASSAPIATSPHVEDAEPARGNEADG</sequence>
<organism evidence="3 4">
    <name type="scientific">Candidatus Mycobacterium methanotrophicum</name>
    <dbReference type="NCBI Taxonomy" id="2943498"/>
    <lineage>
        <taxon>Bacteria</taxon>
        <taxon>Bacillati</taxon>
        <taxon>Actinomycetota</taxon>
        <taxon>Actinomycetes</taxon>
        <taxon>Mycobacteriales</taxon>
        <taxon>Mycobacteriaceae</taxon>
        <taxon>Mycobacterium</taxon>
    </lineage>
</organism>
<proteinExistence type="predicted"/>
<feature type="compositionally biased region" description="Basic and acidic residues" evidence="1">
    <location>
        <begin position="308"/>
        <end position="322"/>
    </location>
</feature>
<dbReference type="Proteomes" id="UP001056610">
    <property type="component" value="Chromosome"/>
</dbReference>
<keyword evidence="4" id="KW-1185">Reference proteome</keyword>
<evidence type="ECO:0000259" key="2">
    <source>
        <dbReference type="Pfam" id="PF01636"/>
    </source>
</evidence>
<accession>A0ABY4QQD0</accession>
<dbReference type="Pfam" id="PF01636">
    <property type="entry name" value="APH"/>
    <property type="match status" value="1"/>
</dbReference>
<reference evidence="3" key="1">
    <citation type="submission" date="2022-05" db="EMBL/GenBank/DDBJ databases">
        <title>A methanotrophic Mycobacterium dominates a cave microbial ecosystem.</title>
        <authorList>
            <person name="Van Spanning R.J.M."/>
            <person name="Guan Q."/>
            <person name="Melkonian C."/>
            <person name="Gallant J."/>
            <person name="Polerecky L."/>
            <person name="Flot J.-F."/>
            <person name="Brandt B.W."/>
            <person name="Braster M."/>
            <person name="Iturbe Espinoza P."/>
            <person name="Aerts J."/>
            <person name="Meima-Franke M."/>
            <person name="Piersma S.R."/>
            <person name="Bunduc C."/>
            <person name="Ummels R."/>
            <person name="Pain A."/>
            <person name="Fleming E.J."/>
            <person name="van der Wel N."/>
            <person name="Gherman V.D."/>
            <person name="Sarbu S.M."/>
            <person name="Bodelier P.L.E."/>
            <person name="Bitter W."/>
        </authorList>
    </citation>
    <scope>NUCLEOTIDE SEQUENCE</scope>
    <source>
        <strain evidence="3">Sulfur Cave</strain>
    </source>
</reference>
<protein>
    <submittedName>
        <fullName evidence="3">Aminoglycoside phosphotransferase family protein</fullName>
    </submittedName>
</protein>
<dbReference type="EMBL" id="CP097320">
    <property type="protein sequence ID" value="UQX12165.1"/>
    <property type="molecule type" value="Genomic_DNA"/>
</dbReference>
<name>A0ABY4QQD0_9MYCO</name>
<feature type="domain" description="Aminoglycoside phosphotransferase" evidence="2">
    <location>
        <begin position="9"/>
        <end position="183"/>
    </location>
</feature>
<dbReference type="InterPro" id="IPR002575">
    <property type="entry name" value="Aminoglycoside_PTrfase"/>
</dbReference>
<gene>
    <name evidence="3" type="ORF">M5I08_07690</name>
</gene>
<feature type="region of interest" description="Disordered" evidence="1">
    <location>
        <begin position="291"/>
        <end position="322"/>
    </location>
</feature>
<dbReference type="RefSeq" id="WP_219067687.1">
    <property type="nucleotide sequence ID" value="NZ_CP097320.1"/>
</dbReference>
<evidence type="ECO:0000313" key="3">
    <source>
        <dbReference type="EMBL" id="UQX12165.1"/>
    </source>
</evidence>
<evidence type="ECO:0000256" key="1">
    <source>
        <dbReference type="SAM" id="MobiDB-lite"/>
    </source>
</evidence>
<evidence type="ECO:0000313" key="4">
    <source>
        <dbReference type="Proteomes" id="UP001056610"/>
    </source>
</evidence>